<keyword evidence="5" id="KW-1185">Reference proteome</keyword>
<feature type="transmembrane region" description="Helical" evidence="2">
    <location>
        <begin position="257"/>
        <end position="279"/>
    </location>
</feature>
<feature type="signal peptide" evidence="3">
    <location>
        <begin position="1"/>
        <end position="30"/>
    </location>
</feature>
<dbReference type="AlphaFoldDB" id="W7XHY2"/>
<organism evidence="4 5">
    <name type="scientific">Tetrahymena thermophila (strain SB210)</name>
    <dbReference type="NCBI Taxonomy" id="312017"/>
    <lineage>
        <taxon>Eukaryota</taxon>
        <taxon>Sar</taxon>
        <taxon>Alveolata</taxon>
        <taxon>Ciliophora</taxon>
        <taxon>Intramacronucleata</taxon>
        <taxon>Oligohymenophorea</taxon>
        <taxon>Hymenostomatida</taxon>
        <taxon>Tetrahymenina</taxon>
        <taxon>Tetrahymenidae</taxon>
        <taxon>Tetrahymena</taxon>
    </lineage>
</organism>
<feature type="transmembrane region" description="Helical" evidence="2">
    <location>
        <begin position="174"/>
        <end position="192"/>
    </location>
</feature>
<evidence type="ECO:0000256" key="2">
    <source>
        <dbReference type="SAM" id="Phobius"/>
    </source>
</evidence>
<name>W7XHY2_TETTS</name>
<sequence>MKIPSSKKLQLKSLLLVLSLIILFCQNALGLTAKLSQISPTYLQLTTDNDMIISSQYQLANIFSITIDSISPSSYTYTFNLKNPTTIEINIVYSQSFIYRYLNLQVTQPKAITDQSGANLDQNSYSTQIQMVIIYSSAEKTIQDIIPYIVWGFFGIFVCITISFLFMKVDTVSIWNILEFFQICGVLNYLNIVKAQQLIIYLSELNKSNFFFIPTWFYQLLQQINKSISTNSSSVFITNNSIDAPSSTSFIRTTGNALFIVFIYTFLTLICSFKPCLVFQKIFNTRSLYRIVDILLIHFVFASVINLRYCSFSSGYNISDFASSIVCLIAFFLYSTIIPCSKVNNIDVIMLDKEVIERNKHFINKARVEYFFSRNFFSFRTIFRSLLVIGLALGTLSKTAAGIITFGSLFYWIIVIILSLRQSLYDDKILNAIQLINTISLTVLLILFIILWSFEQFYALVSRSSSNQIDSSYISINHYLSWSIICLIVIAKISYIVQLVFYLIQTRNIKLQTLLKTQNTEDSQVKEQSQLQEQLVNYNDKSIVQDSQQNNSFVYGKKQMFQTQIEQKNIELSTTQPIQQQNINELNTVQSQLFDSPQKLVNQTALNNTNTSQFYNNGSSLNKSQPNQVQFQAQISFNNQSMQQQPSDFMFSSHKNDNILNNQQEQEHNQNIRFTNKTSTFSAENNERNQL</sequence>
<dbReference type="InParanoid" id="W7XHY2"/>
<dbReference type="Proteomes" id="UP000009168">
    <property type="component" value="Unassembled WGS sequence"/>
</dbReference>
<dbReference type="KEGG" id="tet:TTHERM_000564419"/>
<keyword evidence="2" id="KW-0472">Membrane</keyword>
<dbReference type="EMBL" id="GG662556">
    <property type="protein sequence ID" value="EWS72814.1"/>
    <property type="molecule type" value="Genomic_DNA"/>
</dbReference>
<evidence type="ECO:0000313" key="4">
    <source>
        <dbReference type="EMBL" id="EWS72814.1"/>
    </source>
</evidence>
<dbReference type="GeneID" id="24439595"/>
<gene>
    <name evidence="4" type="ORF">TTHERM_000564419</name>
</gene>
<feature type="compositionally biased region" description="Polar residues" evidence="1">
    <location>
        <begin position="672"/>
        <end position="684"/>
    </location>
</feature>
<protein>
    <submittedName>
        <fullName evidence="4">Transmembrane protein, putative</fullName>
    </submittedName>
</protein>
<accession>W7XHY2</accession>
<feature type="transmembrane region" description="Helical" evidence="2">
    <location>
        <begin position="377"/>
        <end position="394"/>
    </location>
</feature>
<reference evidence="5" key="1">
    <citation type="journal article" date="2006" name="PLoS Biol.">
        <title>Macronuclear genome sequence of the ciliate Tetrahymena thermophila, a model eukaryote.</title>
        <authorList>
            <person name="Eisen J.A."/>
            <person name="Coyne R.S."/>
            <person name="Wu M."/>
            <person name="Wu D."/>
            <person name="Thiagarajan M."/>
            <person name="Wortman J.R."/>
            <person name="Badger J.H."/>
            <person name="Ren Q."/>
            <person name="Amedeo P."/>
            <person name="Jones K.M."/>
            <person name="Tallon L.J."/>
            <person name="Delcher A.L."/>
            <person name="Salzberg S.L."/>
            <person name="Silva J.C."/>
            <person name="Haas B.J."/>
            <person name="Majoros W.H."/>
            <person name="Farzad M."/>
            <person name="Carlton J.M."/>
            <person name="Smith R.K. Jr."/>
            <person name="Garg J."/>
            <person name="Pearlman R.E."/>
            <person name="Karrer K.M."/>
            <person name="Sun L."/>
            <person name="Manning G."/>
            <person name="Elde N.C."/>
            <person name="Turkewitz A.P."/>
            <person name="Asai D.J."/>
            <person name="Wilkes D.E."/>
            <person name="Wang Y."/>
            <person name="Cai H."/>
            <person name="Collins K."/>
            <person name="Stewart B.A."/>
            <person name="Lee S.R."/>
            <person name="Wilamowska K."/>
            <person name="Weinberg Z."/>
            <person name="Ruzzo W.L."/>
            <person name="Wloga D."/>
            <person name="Gaertig J."/>
            <person name="Frankel J."/>
            <person name="Tsao C.-C."/>
            <person name="Gorovsky M.A."/>
            <person name="Keeling P.J."/>
            <person name="Waller R.F."/>
            <person name="Patron N.J."/>
            <person name="Cherry J.M."/>
            <person name="Stover N.A."/>
            <person name="Krieger C.J."/>
            <person name="del Toro C."/>
            <person name="Ryder H.F."/>
            <person name="Williamson S.C."/>
            <person name="Barbeau R.A."/>
            <person name="Hamilton E.P."/>
            <person name="Orias E."/>
        </authorList>
    </citation>
    <scope>NUCLEOTIDE SEQUENCE [LARGE SCALE GENOMIC DNA]</scope>
    <source>
        <strain evidence="5">SB210</strain>
    </source>
</reference>
<keyword evidence="3" id="KW-0732">Signal</keyword>
<evidence type="ECO:0000256" key="3">
    <source>
        <dbReference type="SAM" id="SignalP"/>
    </source>
</evidence>
<feature type="transmembrane region" description="Helical" evidence="2">
    <location>
        <begin position="291"/>
        <end position="309"/>
    </location>
</feature>
<feature type="transmembrane region" description="Helical" evidence="2">
    <location>
        <begin position="321"/>
        <end position="340"/>
    </location>
</feature>
<dbReference type="RefSeq" id="XP_012654640.1">
    <property type="nucleotide sequence ID" value="XM_012799186.1"/>
</dbReference>
<feature type="transmembrane region" description="Helical" evidence="2">
    <location>
        <begin position="400"/>
        <end position="420"/>
    </location>
</feature>
<keyword evidence="2" id="KW-1133">Transmembrane helix</keyword>
<feature type="region of interest" description="Disordered" evidence="1">
    <location>
        <begin position="666"/>
        <end position="691"/>
    </location>
</feature>
<feature type="chain" id="PRO_5004903704" evidence="3">
    <location>
        <begin position="31"/>
        <end position="691"/>
    </location>
</feature>
<dbReference type="SMR" id="W7XHY2"/>
<feature type="transmembrane region" description="Helical" evidence="2">
    <location>
        <begin position="479"/>
        <end position="504"/>
    </location>
</feature>
<keyword evidence="2 4" id="KW-0812">Transmembrane</keyword>
<evidence type="ECO:0000256" key="1">
    <source>
        <dbReference type="SAM" id="MobiDB-lite"/>
    </source>
</evidence>
<evidence type="ECO:0000313" key="5">
    <source>
        <dbReference type="Proteomes" id="UP000009168"/>
    </source>
</evidence>
<proteinExistence type="predicted"/>
<feature type="transmembrane region" description="Helical" evidence="2">
    <location>
        <begin position="145"/>
        <end position="167"/>
    </location>
</feature>
<feature type="transmembrane region" description="Helical" evidence="2">
    <location>
        <begin position="432"/>
        <end position="454"/>
    </location>
</feature>